<dbReference type="SMART" id="SM00388">
    <property type="entry name" value="HisKA"/>
    <property type="match status" value="1"/>
</dbReference>
<dbReference type="SUPFAM" id="SSF47384">
    <property type="entry name" value="Homodimeric domain of signal transducing histidine kinase"/>
    <property type="match status" value="1"/>
</dbReference>
<dbReference type="AlphaFoldDB" id="A0A7W9EP24"/>
<keyword evidence="11" id="KW-1185">Reference proteome</keyword>
<keyword evidence="8" id="KW-0812">Transmembrane</keyword>
<dbReference type="PANTHER" id="PTHR43711:SF1">
    <property type="entry name" value="HISTIDINE KINASE 1"/>
    <property type="match status" value="1"/>
</dbReference>
<evidence type="ECO:0000256" key="4">
    <source>
        <dbReference type="ARBA" id="ARBA00022679"/>
    </source>
</evidence>
<dbReference type="InterPro" id="IPR003661">
    <property type="entry name" value="HisK_dim/P_dom"/>
</dbReference>
<comment type="caution">
    <text evidence="10">The sequence shown here is derived from an EMBL/GenBank/DDBJ whole genome shotgun (WGS) entry which is preliminary data.</text>
</comment>
<keyword evidence="5 10" id="KW-0418">Kinase</keyword>
<reference evidence="10 11" key="1">
    <citation type="submission" date="2020-08" db="EMBL/GenBank/DDBJ databases">
        <title>Genomic Encyclopedia of Type Strains, Phase IV (KMG-IV): sequencing the most valuable type-strain genomes for metagenomic binning, comparative biology and taxonomic classification.</title>
        <authorList>
            <person name="Goeker M."/>
        </authorList>
    </citation>
    <scope>NUCLEOTIDE SEQUENCE [LARGE SCALE GENOMIC DNA]</scope>
    <source>
        <strain evidence="10 11">DSM 26944</strain>
    </source>
</reference>
<keyword evidence="8" id="KW-1133">Transmembrane helix</keyword>
<dbReference type="Gene3D" id="1.10.287.130">
    <property type="match status" value="1"/>
</dbReference>
<feature type="transmembrane region" description="Helical" evidence="8">
    <location>
        <begin position="106"/>
        <end position="133"/>
    </location>
</feature>
<dbReference type="CDD" id="cd00082">
    <property type="entry name" value="HisKA"/>
    <property type="match status" value="1"/>
</dbReference>
<dbReference type="InterPro" id="IPR036890">
    <property type="entry name" value="HATPase_C_sf"/>
</dbReference>
<keyword evidence="6" id="KW-0902">Two-component regulatory system</keyword>
<evidence type="ECO:0000256" key="3">
    <source>
        <dbReference type="ARBA" id="ARBA00022553"/>
    </source>
</evidence>
<evidence type="ECO:0000256" key="7">
    <source>
        <dbReference type="SAM" id="MobiDB-lite"/>
    </source>
</evidence>
<dbReference type="CDD" id="cd00130">
    <property type="entry name" value="PAS"/>
    <property type="match status" value="1"/>
</dbReference>
<evidence type="ECO:0000256" key="8">
    <source>
        <dbReference type="SAM" id="Phobius"/>
    </source>
</evidence>
<dbReference type="InterPro" id="IPR035965">
    <property type="entry name" value="PAS-like_dom_sf"/>
</dbReference>
<dbReference type="FunFam" id="3.30.565.10:FF:000006">
    <property type="entry name" value="Sensor histidine kinase WalK"/>
    <property type="match status" value="1"/>
</dbReference>
<feature type="transmembrane region" description="Helical" evidence="8">
    <location>
        <begin position="45"/>
        <end position="67"/>
    </location>
</feature>
<feature type="region of interest" description="Disordered" evidence="7">
    <location>
        <begin position="585"/>
        <end position="620"/>
    </location>
</feature>
<feature type="transmembrane region" description="Helical" evidence="8">
    <location>
        <begin position="74"/>
        <end position="100"/>
    </location>
</feature>
<evidence type="ECO:0000256" key="1">
    <source>
        <dbReference type="ARBA" id="ARBA00000085"/>
    </source>
</evidence>
<evidence type="ECO:0000259" key="9">
    <source>
        <dbReference type="PROSITE" id="PS50109"/>
    </source>
</evidence>
<dbReference type="EC" id="2.7.13.3" evidence="2"/>
<dbReference type="InterPro" id="IPR004358">
    <property type="entry name" value="Sig_transdc_His_kin-like_C"/>
</dbReference>
<keyword evidence="3" id="KW-0597">Phosphoprotein</keyword>
<evidence type="ECO:0000256" key="6">
    <source>
        <dbReference type="ARBA" id="ARBA00023012"/>
    </source>
</evidence>
<dbReference type="EMBL" id="JACIJG010000017">
    <property type="protein sequence ID" value="MBB5703725.1"/>
    <property type="molecule type" value="Genomic_DNA"/>
</dbReference>
<comment type="catalytic activity">
    <reaction evidence="1">
        <text>ATP + protein L-histidine = ADP + protein N-phospho-L-histidine.</text>
        <dbReference type="EC" id="2.7.13.3"/>
    </reaction>
</comment>
<evidence type="ECO:0000313" key="11">
    <source>
        <dbReference type="Proteomes" id="UP000555546"/>
    </source>
</evidence>
<dbReference type="InterPro" id="IPR003594">
    <property type="entry name" value="HATPase_dom"/>
</dbReference>
<dbReference type="Gene3D" id="3.30.565.10">
    <property type="entry name" value="Histidine kinase-like ATPase, C-terminal domain"/>
    <property type="match status" value="1"/>
</dbReference>
<feature type="compositionally biased region" description="Basic and acidic residues" evidence="7">
    <location>
        <begin position="585"/>
        <end position="595"/>
    </location>
</feature>
<dbReference type="PANTHER" id="PTHR43711">
    <property type="entry name" value="TWO-COMPONENT HISTIDINE KINASE"/>
    <property type="match status" value="1"/>
</dbReference>
<keyword evidence="8" id="KW-0472">Membrane</keyword>
<dbReference type="InterPro" id="IPR050736">
    <property type="entry name" value="Sensor_HK_Regulatory"/>
</dbReference>
<dbReference type="SUPFAM" id="SSF55874">
    <property type="entry name" value="ATPase domain of HSP90 chaperone/DNA topoisomerase II/histidine kinase"/>
    <property type="match status" value="1"/>
</dbReference>
<dbReference type="SMART" id="SM00387">
    <property type="entry name" value="HATPase_c"/>
    <property type="match status" value="1"/>
</dbReference>
<dbReference type="PRINTS" id="PR00344">
    <property type="entry name" value="BCTRLSENSOR"/>
</dbReference>
<organism evidence="10 11">
    <name type="scientific">Brucella daejeonensis</name>
    <dbReference type="NCBI Taxonomy" id="659015"/>
    <lineage>
        <taxon>Bacteria</taxon>
        <taxon>Pseudomonadati</taxon>
        <taxon>Pseudomonadota</taxon>
        <taxon>Alphaproteobacteria</taxon>
        <taxon>Hyphomicrobiales</taxon>
        <taxon>Brucellaceae</taxon>
        <taxon>Brucella/Ochrobactrum group</taxon>
        <taxon>Brucella</taxon>
    </lineage>
</organism>
<proteinExistence type="predicted"/>
<dbReference type="Gene3D" id="3.30.450.20">
    <property type="entry name" value="PAS domain"/>
    <property type="match status" value="1"/>
</dbReference>
<dbReference type="Pfam" id="PF02518">
    <property type="entry name" value="HATPase_c"/>
    <property type="match status" value="1"/>
</dbReference>
<dbReference type="CDD" id="cd16922">
    <property type="entry name" value="HATPase_EvgS-ArcB-TorS-like"/>
    <property type="match status" value="1"/>
</dbReference>
<dbReference type="SUPFAM" id="SSF55785">
    <property type="entry name" value="PYP-like sensor domain (PAS domain)"/>
    <property type="match status" value="1"/>
</dbReference>
<dbReference type="PROSITE" id="PS50109">
    <property type="entry name" value="HIS_KIN"/>
    <property type="match status" value="1"/>
</dbReference>
<dbReference type="Proteomes" id="UP000555546">
    <property type="component" value="Unassembled WGS sequence"/>
</dbReference>
<evidence type="ECO:0000256" key="2">
    <source>
        <dbReference type="ARBA" id="ARBA00012438"/>
    </source>
</evidence>
<dbReference type="InterPro" id="IPR036097">
    <property type="entry name" value="HisK_dim/P_sf"/>
</dbReference>
<gene>
    <name evidence="10" type="ORF">FHS76_003635</name>
</gene>
<protein>
    <recommendedName>
        <fullName evidence="2">histidine kinase</fullName>
        <ecNumber evidence="2">2.7.13.3</ecNumber>
    </recommendedName>
</protein>
<evidence type="ECO:0000256" key="5">
    <source>
        <dbReference type="ARBA" id="ARBA00022777"/>
    </source>
</evidence>
<feature type="domain" description="Histidine kinase" evidence="9">
    <location>
        <begin position="341"/>
        <end position="565"/>
    </location>
</feature>
<evidence type="ECO:0000313" key="10">
    <source>
        <dbReference type="EMBL" id="MBB5703725.1"/>
    </source>
</evidence>
<dbReference type="Pfam" id="PF00512">
    <property type="entry name" value="HisKA"/>
    <property type="match status" value="1"/>
</dbReference>
<name>A0A7W9EP24_9HYPH</name>
<dbReference type="GO" id="GO:0000155">
    <property type="term" value="F:phosphorelay sensor kinase activity"/>
    <property type="evidence" value="ECO:0007669"/>
    <property type="project" value="InterPro"/>
</dbReference>
<accession>A0A7W9EP24</accession>
<feature type="transmembrane region" description="Helical" evidence="8">
    <location>
        <begin position="174"/>
        <end position="193"/>
    </location>
</feature>
<feature type="transmembrane region" description="Helical" evidence="8">
    <location>
        <begin position="145"/>
        <end position="162"/>
    </location>
</feature>
<dbReference type="InterPro" id="IPR005467">
    <property type="entry name" value="His_kinase_dom"/>
</dbReference>
<dbReference type="InterPro" id="IPR000014">
    <property type="entry name" value="PAS"/>
</dbReference>
<feature type="compositionally biased region" description="Basic and acidic residues" evidence="7">
    <location>
        <begin position="602"/>
        <end position="612"/>
    </location>
</feature>
<sequence length="620" mass="65584">MSEYGTLNAILLKTAETVRTGVRAISRFYEGFCRRWAPVPDAASIRAVGSVLAVPVLLCAAVFASGIAGVFTEFAILAASFAGVAMILCALSLMGVGATVLAGLNFAAYGAGLAGIGAFSEGNAVLWLMAASLPLEAWFATRKPAITAGAAAIAVLILGFFAVRTGGIVSGGSYVSVAVLVLYAASLVARGVATAGRPAQIRASAPQVALAAGDLQFGLDAEGILSAVDSNSARLLGVQPKMLEGTALIDRIHVADRVQYLSLLADLRAGKAARSAEVRLRSIDDGGTVFRAYRLEGAASDRAIALVGRSLEGERRLLDEIATLKAELESERIGKGRLLAAVSHELRTPLNSIIGFSDMLSHEMGGKLANEKQREYAGLIHQSGHYLLELVNAVLDNSRLETGNYAIEPQSLAFRDVAEMCTAVMLPQAEKKGVAFCHRVGNAVGEVVADRRAVQQILLNLAGNAVKFTQTGGCVTIDAARVMADGRPMLELSVSDTGIGIEPEDMQRIGTPFVRADNSYTRAQEGSGLGLSVVKGLVELHQGSMQIRSCPGEGTVVTIRLPVAGPQYVMGDDEHHELGTVIDMHRHQGERRNDWQNDEGDGEIRDEIREQKNAQTRKTA</sequence>
<keyword evidence="4 10" id="KW-0808">Transferase</keyword>